<feature type="domain" description="DUF2344" evidence="1">
    <location>
        <begin position="16"/>
        <end position="188"/>
    </location>
</feature>
<evidence type="ECO:0000259" key="1">
    <source>
        <dbReference type="Pfam" id="PF10105"/>
    </source>
</evidence>
<evidence type="ECO:0000313" key="2">
    <source>
        <dbReference type="EMBL" id="TBT93175.1"/>
    </source>
</evidence>
<dbReference type="EMBL" id="SDMR01000017">
    <property type="protein sequence ID" value="TBT93175.1"/>
    <property type="molecule type" value="Genomic_DNA"/>
</dbReference>
<comment type="caution">
    <text evidence="2">The sequence shown here is derived from an EMBL/GenBank/DDBJ whole genome shotgun (WGS) entry which is preliminary data.</text>
</comment>
<keyword evidence="3" id="KW-1185">Reference proteome</keyword>
<dbReference type="Proteomes" id="UP000291933">
    <property type="component" value="Unassembled WGS sequence"/>
</dbReference>
<evidence type="ECO:0000313" key="3">
    <source>
        <dbReference type="Proteomes" id="UP000291933"/>
    </source>
</evidence>
<accession>A0A4Q9KIG5</accession>
<name>A0A4Q9KIG5_PROTD</name>
<gene>
    <name evidence="2" type="ORF">ET996_12060</name>
</gene>
<reference evidence="2 3" key="1">
    <citation type="submission" date="2019-01" db="EMBL/GenBank/DDBJ databases">
        <title>Lactibacter flavus gen. nov., sp. nov., a novel bacterium of the family Propionibacteriaceae isolated from raw milk and dairy products.</title>
        <authorList>
            <person name="Huptas C."/>
            <person name="Wenning M."/>
            <person name="Breitenwieser F."/>
            <person name="Doll E."/>
            <person name="Von Neubeck M."/>
            <person name="Busse H.-J."/>
            <person name="Scherer S."/>
        </authorList>
    </citation>
    <scope>NUCLEOTIDE SEQUENCE [LARGE SCALE GENOMIC DNA]</scope>
    <source>
        <strain evidence="2 3">DSM 22130</strain>
    </source>
</reference>
<dbReference type="AlphaFoldDB" id="A0A4Q9KIG5"/>
<dbReference type="NCBIfam" id="TIGR03936">
    <property type="entry name" value="sam_1_link_chp"/>
    <property type="match status" value="1"/>
</dbReference>
<dbReference type="RefSeq" id="WP_131172812.1">
    <property type="nucleotide sequence ID" value="NZ_FXTL01000017.1"/>
</dbReference>
<dbReference type="InterPro" id="IPR018768">
    <property type="entry name" value="DUF2344"/>
</dbReference>
<protein>
    <submittedName>
        <fullName evidence="2">DUF2344 domain-containing protein</fullName>
    </submittedName>
</protein>
<organism evidence="2 3">
    <name type="scientific">Propioniciclava tarda</name>
    <dbReference type="NCBI Taxonomy" id="433330"/>
    <lineage>
        <taxon>Bacteria</taxon>
        <taxon>Bacillati</taxon>
        <taxon>Actinomycetota</taxon>
        <taxon>Actinomycetes</taxon>
        <taxon>Propionibacteriales</taxon>
        <taxon>Propionibacteriaceae</taxon>
        <taxon>Propioniciclava</taxon>
    </lineage>
</organism>
<dbReference type="Pfam" id="PF10105">
    <property type="entry name" value="DUF2344"/>
    <property type="match status" value="1"/>
</dbReference>
<dbReference type="OrthoDB" id="9780488at2"/>
<proteinExistence type="predicted"/>
<sequence length="238" mass="25724">MATREQPPQSPPPVQRLQVRYCKRGRARFTSHRDVARALERALRRADIPMAYSSGFNPHPRISYAGASATGAATEADYLELGLARSCDPGWVRDAMSAALPEGIDVLEVVERGIGEPSLTDRLEASTWQIAVAGPSHDVARRAVAAALAAASLPVERLTKNGVRQFDARPAVLALEAPEAGTILATLRQEVPLVRPDDVVQALGRVEPDFVLASAALYARLDQGLYRDGRIVSPFEKP</sequence>